<comment type="caution">
    <text evidence="2">The sequence shown here is derived from an EMBL/GenBank/DDBJ whole genome shotgun (WGS) entry which is preliminary data.</text>
</comment>
<evidence type="ECO:0000256" key="1">
    <source>
        <dbReference type="SAM" id="MobiDB-lite"/>
    </source>
</evidence>
<feature type="compositionally biased region" description="Pro residues" evidence="1">
    <location>
        <begin position="1"/>
        <end position="40"/>
    </location>
</feature>
<accession>A0AA36CV25</accession>
<keyword evidence="3" id="KW-1185">Reference proteome</keyword>
<organism evidence="2 3">
    <name type="scientific">Mesorhabditis spiculigera</name>
    <dbReference type="NCBI Taxonomy" id="96644"/>
    <lineage>
        <taxon>Eukaryota</taxon>
        <taxon>Metazoa</taxon>
        <taxon>Ecdysozoa</taxon>
        <taxon>Nematoda</taxon>
        <taxon>Chromadorea</taxon>
        <taxon>Rhabditida</taxon>
        <taxon>Rhabditina</taxon>
        <taxon>Rhabditomorpha</taxon>
        <taxon>Rhabditoidea</taxon>
        <taxon>Rhabditidae</taxon>
        <taxon>Mesorhabditinae</taxon>
        <taxon>Mesorhabditis</taxon>
    </lineage>
</organism>
<dbReference type="Proteomes" id="UP001177023">
    <property type="component" value="Unassembled WGS sequence"/>
</dbReference>
<dbReference type="AlphaFoldDB" id="A0AA36CV25"/>
<protein>
    <submittedName>
        <fullName evidence="2">Uncharacterized protein</fullName>
    </submittedName>
</protein>
<proteinExistence type="predicted"/>
<sequence>MPMPPRPQPQPMPVPPRPQPQPQPMPPQPMPQPQPFPRPTPGRDQPSCPNHLECRNIDVNFHRFQSRDPCTFTSTRFNDCTACCRKNFPRQFWGSMRSSFTQQRGQSACTCCSTSFCRG</sequence>
<feature type="non-terminal residue" evidence="2">
    <location>
        <position position="119"/>
    </location>
</feature>
<name>A0AA36CV25_9BILA</name>
<evidence type="ECO:0000313" key="3">
    <source>
        <dbReference type="Proteomes" id="UP001177023"/>
    </source>
</evidence>
<evidence type="ECO:0000313" key="2">
    <source>
        <dbReference type="EMBL" id="CAJ0575831.1"/>
    </source>
</evidence>
<feature type="region of interest" description="Disordered" evidence="1">
    <location>
        <begin position="1"/>
        <end position="49"/>
    </location>
</feature>
<gene>
    <name evidence="2" type="ORF">MSPICULIGERA_LOCUS14134</name>
</gene>
<reference evidence="2" key="1">
    <citation type="submission" date="2023-06" db="EMBL/GenBank/DDBJ databases">
        <authorList>
            <person name="Delattre M."/>
        </authorList>
    </citation>
    <scope>NUCLEOTIDE SEQUENCE</scope>
    <source>
        <strain evidence="2">AF72</strain>
    </source>
</reference>
<dbReference type="EMBL" id="CATQJA010002641">
    <property type="protein sequence ID" value="CAJ0575831.1"/>
    <property type="molecule type" value="Genomic_DNA"/>
</dbReference>